<proteinExistence type="predicted"/>
<comment type="caution">
    <text evidence="1">The sequence shown here is derived from an EMBL/GenBank/DDBJ whole genome shotgun (WGS) entry which is preliminary data.</text>
</comment>
<dbReference type="EMBL" id="CAJVPM010044304">
    <property type="protein sequence ID" value="CAG8713804.1"/>
    <property type="molecule type" value="Genomic_DNA"/>
</dbReference>
<protein>
    <submittedName>
        <fullName evidence="1">2735_t:CDS:1</fullName>
    </submittedName>
</protein>
<sequence length="75" mass="9075">YKIEQEDNIHWLICRKNSINLQKLIEQSATKKERNTDINNIMKNLKIILIIEINKQKKEDTEQYNEIETENMTNK</sequence>
<evidence type="ECO:0000313" key="1">
    <source>
        <dbReference type="EMBL" id="CAG8713804.1"/>
    </source>
</evidence>
<reference evidence="1" key="1">
    <citation type="submission" date="2021-06" db="EMBL/GenBank/DDBJ databases">
        <authorList>
            <person name="Kallberg Y."/>
            <person name="Tangrot J."/>
            <person name="Rosling A."/>
        </authorList>
    </citation>
    <scope>NUCLEOTIDE SEQUENCE</scope>
    <source>
        <strain evidence="1">AU212A</strain>
    </source>
</reference>
<feature type="non-terminal residue" evidence="1">
    <location>
        <position position="75"/>
    </location>
</feature>
<gene>
    <name evidence="1" type="ORF">SCALOS_LOCUS10977</name>
</gene>
<organism evidence="1 2">
    <name type="scientific">Scutellospora calospora</name>
    <dbReference type="NCBI Taxonomy" id="85575"/>
    <lineage>
        <taxon>Eukaryota</taxon>
        <taxon>Fungi</taxon>
        <taxon>Fungi incertae sedis</taxon>
        <taxon>Mucoromycota</taxon>
        <taxon>Glomeromycotina</taxon>
        <taxon>Glomeromycetes</taxon>
        <taxon>Diversisporales</taxon>
        <taxon>Gigasporaceae</taxon>
        <taxon>Scutellospora</taxon>
    </lineage>
</organism>
<name>A0ACA9PKF9_9GLOM</name>
<accession>A0ACA9PKF9</accession>
<dbReference type="Proteomes" id="UP000789860">
    <property type="component" value="Unassembled WGS sequence"/>
</dbReference>
<keyword evidence="2" id="KW-1185">Reference proteome</keyword>
<evidence type="ECO:0000313" key="2">
    <source>
        <dbReference type="Proteomes" id="UP000789860"/>
    </source>
</evidence>
<feature type="non-terminal residue" evidence="1">
    <location>
        <position position="1"/>
    </location>
</feature>